<proteinExistence type="predicted"/>
<dbReference type="RefSeq" id="WP_319988282.1">
    <property type="nucleotide sequence ID" value="NZ_JAXAVV010000021.1"/>
</dbReference>
<evidence type="ECO:0000313" key="3">
    <source>
        <dbReference type="Proteomes" id="UP001271792"/>
    </source>
</evidence>
<dbReference type="Proteomes" id="UP001271792">
    <property type="component" value="Unassembled WGS sequence"/>
</dbReference>
<evidence type="ECO:0000313" key="2">
    <source>
        <dbReference type="EMBL" id="MDX8054491.1"/>
    </source>
</evidence>
<reference evidence="2 3" key="1">
    <citation type="submission" date="2023-11" db="EMBL/GenBank/DDBJ databases">
        <title>Lentzea sokolovensis, sp. nov., Lentzea kristufkii, sp. nov., and Lentzea miocenensis, sp. nov., rare actinobacteria from Sokolov Coal Basin, Miocene lacustrine sediment, Czech Republic.</title>
        <authorList>
            <person name="Lara A."/>
            <person name="Kotroba L."/>
            <person name="Nouioui I."/>
            <person name="Neumann-Schaal M."/>
            <person name="Mast Y."/>
            <person name="Chronakova A."/>
        </authorList>
    </citation>
    <scope>NUCLEOTIDE SEQUENCE [LARGE SCALE GENOMIC DNA]</scope>
    <source>
        <strain evidence="2 3">BCCO 10_0798</strain>
    </source>
</reference>
<gene>
    <name evidence="2" type="ORF">SK571_34415</name>
</gene>
<protein>
    <submittedName>
        <fullName evidence="2">Uncharacterized protein</fullName>
    </submittedName>
</protein>
<evidence type="ECO:0000256" key="1">
    <source>
        <dbReference type="SAM" id="MobiDB-lite"/>
    </source>
</evidence>
<organism evidence="2 3">
    <name type="scientific">Lentzea kristufekii</name>
    <dbReference type="NCBI Taxonomy" id="3095430"/>
    <lineage>
        <taxon>Bacteria</taxon>
        <taxon>Bacillati</taxon>
        <taxon>Actinomycetota</taxon>
        <taxon>Actinomycetes</taxon>
        <taxon>Pseudonocardiales</taxon>
        <taxon>Pseudonocardiaceae</taxon>
        <taxon>Lentzea</taxon>
    </lineage>
</organism>
<keyword evidence="3" id="KW-1185">Reference proteome</keyword>
<name>A0ABU4U1W0_9PSEU</name>
<sequence length="199" mass="21504">MTAQVKEVAGSVMYVERYSLVVPVAVPTEEAAITTVSLDAVQSGDLSPAAAAQEQQKLQVFSGKRAVSRYGVEVEGSGASAEGRIKVRGRFHSHRTLYDVYGLPASDRIQVWLFNYSHDSSRSELREAINDSVVGNVDIDLKFRLTGNDFGITSVFVTFEAIRTQIAGVTKDFVTNNSENAKAVSPDGSPYPGGFEPIP</sequence>
<dbReference type="EMBL" id="JAXAVV010000021">
    <property type="protein sequence ID" value="MDX8054491.1"/>
    <property type="molecule type" value="Genomic_DNA"/>
</dbReference>
<accession>A0ABU4U1W0</accession>
<feature type="region of interest" description="Disordered" evidence="1">
    <location>
        <begin position="179"/>
        <end position="199"/>
    </location>
</feature>
<comment type="caution">
    <text evidence="2">The sequence shown here is derived from an EMBL/GenBank/DDBJ whole genome shotgun (WGS) entry which is preliminary data.</text>
</comment>